<sequence length="194" mass="21755">MNTLPPVPDSLRELARKQLARRDQVQQIPSPRRRIHSLGVYAKTVRDIIVQRTRRPGGNPHIDGGWANAGEWQKLLGQFDKAVGALRTGWQALKDAEPAVQRVLAAWQEQHGEWPDEDSEDYWLLLAPELNKARGNTHELVEAALQQWVATMGKYLHLLRTSQYIDGPLAKAGELDNCRKLHPTNRLPGASAAA</sequence>
<protein>
    <submittedName>
        <fullName evidence="1">Uncharacterized protein</fullName>
    </submittedName>
</protein>
<evidence type="ECO:0000313" key="1">
    <source>
        <dbReference type="EMBL" id="MBG8556182.1"/>
    </source>
</evidence>
<name>A0ABS0L7U8_9BACT</name>
<organism evidence="1 2">
    <name type="scientific">Hymenobacter guriensis</name>
    <dbReference type="NCBI Taxonomy" id="2793065"/>
    <lineage>
        <taxon>Bacteria</taxon>
        <taxon>Pseudomonadati</taxon>
        <taxon>Bacteroidota</taxon>
        <taxon>Cytophagia</taxon>
        <taxon>Cytophagales</taxon>
        <taxon>Hymenobacteraceae</taxon>
        <taxon>Hymenobacter</taxon>
    </lineage>
</organism>
<comment type="caution">
    <text evidence="1">The sequence shown here is derived from an EMBL/GenBank/DDBJ whole genome shotgun (WGS) entry which is preliminary data.</text>
</comment>
<dbReference type="EMBL" id="JADWYK010000021">
    <property type="protein sequence ID" value="MBG8556182.1"/>
    <property type="molecule type" value="Genomic_DNA"/>
</dbReference>
<accession>A0ABS0L7U8</accession>
<gene>
    <name evidence="1" type="ORF">I5L79_21735</name>
</gene>
<keyword evidence="2" id="KW-1185">Reference proteome</keyword>
<dbReference type="RefSeq" id="WP_196957200.1">
    <property type="nucleotide sequence ID" value="NZ_JADWYK010000021.1"/>
</dbReference>
<evidence type="ECO:0000313" key="2">
    <source>
        <dbReference type="Proteomes" id="UP000601099"/>
    </source>
</evidence>
<reference evidence="1 2" key="1">
    <citation type="submission" date="2020-11" db="EMBL/GenBank/DDBJ databases">
        <title>Hymenobacter sp.</title>
        <authorList>
            <person name="Kim M.K."/>
        </authorList>
    </citation>
    <scope>NUCLEOTIDE SEQUENCE [LARGE SCALE GENOMIC DNA]</scope>
    <source>
        <strain evidence="1 2">BT594</strain>
    </source>
</reference>
<dbReference type="Proteomes" id="UP000601099">
    <property type="component" value="Unassembled WGS sequence"/>
</dbReference>
<proteinExistence type="predicted"/>